<reference evidence="2" key="1">
    <citation type="submission" date="2021-01" db="EMBL/GenBank/DDBJ databases">
        <authorList>
            <person name="Corre E."/>
            <person name="Pelletier E."/>
            <person name="Niang G."/>
            <person name="Scheremetjew M."/>
            <person name="Finn R."/>
            <person name="Kale V."/>
            <person name="Holt S."/>
            <person name="Cochrane G."/>
            <person name="Meng A."/>
            <person name="Brown T."/>
            <person name="Cohen L."/>
        </authorList>
    </citation>
    <scope>NUCLEOTIDE SEQUENCE</scope>
    <source>
        <strain evidence="2">308</strain>
    </source>
</reference>
<dbReference type="EMBL" id="HBFR01025217">
    <property type="protein sequence ID" value="CAD8890881.1"/>
    <property type="molecule type" value="Transcribed_RNA"/>
</dbReference>
<dbReference type="AlphaFoldDB" id="A0A7S1BL19"/>
<accession>A0A7S1BL19</accession>
<organism evidence="2">
    <name type="scientific">Corethron hystrix</name>
    <dbReference type="NCBI Taxonomy" id="216773"/>
    <lineage>
        <taxon>Eukaryota</taxon>
        <taxon>Sar</taxon>
        <taxon>Stramenopiles</taxon>
        <taxon>Ochrophyta</taxon>
        <taxon>Bacillariophyta</taxon>
        <taxon>Coscinodiscophyceae</taxon>
        <taxon>Corethrophycidae</taxon>
        <taxon>Corethrales</taxon>
        <taxon>Corethraceae</taxon>
        <taxon>Corethron</taxon>
    </lineage>
</organism>
<evidence type="ECO:0000313" key="2">
    <source>
        <dbReference type="EMBL" id="CAD8890881.1"/>
    </source>
</evidence>
<name>A0A7S1BL19_9STRA</name>
<proteinExistence type="predicted"/>
<gene>
    <name evidence="2" type="ORF">CHYS00102_LOCUS18087</name>
</gene>
<evidence type="ECO:0000256" key="1">
    <source>
        <dbReference type="SAM" id="MobiDB-lite"/>
    </source>
</evidence>
<protein>
    <submittedName>
        <fullName evidence="2">Uncharacterized protein</fullName>
    </submittedName>
</protein>
<feature type="region of interest" description="Disordered" evidence="1">
    <location>
        <begin position="13"/>
        <end position="34"/>
    </location>
</feature>
<sequence length="124" mass="14306">MPSLVKAIAAGMETEVESSERRTPTQHTCHIGTKGDDSFDMAVSRIRECYSELQDSNENFDHISLEKNNYEERNETEIEMPNSNKKCNGLKSQHKLMYTHLWFQKFIFKGFKSGLFFSSSQSVN</sequence>